<keyword evidence="3" id="KW-1185">Reference proteome</keyword>
<accession>A0A2U2NC33</accession>
<dbReference type="Gene3D" id="1.10.260.40">
    <property type="entry name" value="lambda repressor-like DNA-binding domains"/>
    <property type="match status" value="1"/>
</dbReference>
<dbReference type="Proteomes" id="UP000245876">
    <property type="component" value="Unassembled WGS sequence"/>
</dbReference>
<organism evidence="2 3">
    <name type="scientific">Bifidobacterium callitrichidarum</name>
    <dbReference type="NCBI Taxonomy" id="2052941"/>
    <lineage>
        <taxon>Bacteria</taxon>
        <taxon>Bacillati</taxon>
        <taxon>Actinomycetota</taxon>
        <taxon>Actinomycetes</taxon>
        <taxon>Bifidobacteriales</taxon>
        <taxon>Bifidobacteriaceae</taxon>
        <taxon>Bifidobacterium</taxon>
    </lineage>
</organism>
<sequence>MKLPVEEYAQLANQPLDILLQALSTAGLEEAEYRELVAFAATGLREPRKKQSIERSKEEFLYLRQRLGLSQQWIADRLQISVVTVRRWEDPSSSYKPDDTAWQLLDEYGKWEYRTALKAVNDRINDIVNRRRDLGSFNDYWYGADDTLWLGLHYYRDEVSYQADVEIKKQTQPTCDDAISYMADTYSTYFNQWSIFPEAKSFTVQNAITSTIVEIVSNGKYDTKISGNLVKTCFDRKAETVLDAMTSKEEKSNTVSFDFADQFYSARRVNEYVLGKSLSGQPVIWNTDLVSGLLVTGKAGSGKSVLEQNLVVQALRKYSQVIVIDPFKLGSDFNWAETHITLVTGQTDYRNIEGILSGILETIHERNNLLESNGCQHLNVLPNHLQPQRILLLFCGFDAFINQLSNISGSYTDMTGFEDHESQNASIRHSCELLSRIAITGRSTGVNILLDAQLLSESSIDRIMNGRALYKCLSKVVMGDTTPAGTPSPISQQIAVKQTLLAKTKQWHIGMGVYSVFGNDPVFFSTDWNGGSDNLMSQISSLPSVNSKREKR</sequence>
<protein>
    <recommendedName>
        <fullName evidence="1">FtsK domain-containing protein</fullName>
    </recommendedName>
</protein>
<gene>
    <name evidence="2" type="ORF">DF196_01735</name>
</gene>
<dbReference type="SUPFAM" id="SSF47413">
    <property type="entry name" value="lambda repressor-like DNA-binding domains"/>
    <property type="match status" value="1"/>
</dbReference>
<comment type="caution">
    <text evidence="2">The sequence shown here is derived from an EMBL/GenBank/DDBJ whole genome shotgun (WGS) entry which is preliminary data.</text>
</comment>
<dbReference type="Gene3D" id="3.40.50.300">
    <property type="entry name" value="P-loop containing nucleotide triphosphate hydrolases"/>
    <property type="match status" value="1"/>
</dbReference>
<dbReference type="InterPro" id="IPR010982">
    <property type="entry name" value="Lambda_DNA-bd_dom_sf"/>
</dbReference>
<dbReference type="EMBL" id="QFFM01000003">
    <property type="protein sequence ID" value="PWG66648.1"/>
    <property type="molecule type" value="Genomic_DNA"/>
</dbReference>
<dbReference type="AlphaFoldDB" id="A0A2U2NC33"/>
<feature type="domain" description="FtsK" evidence="1">
    <location>
        <begin position="266"/>
        <end position="383"/>
    </location>
</feature>
<dbReference type="GO" id="GO:0003677">
    <property type="term" value="F:DNA binding"/>
    <property type="evidence" value="ECO:0007669"/>
    <property type="project" value="InterPro"/>
</dbReference>
<proteinExistence type="predicted"/>
<dbReference type="InterPro" id="IPR002543">
    <property type="entry name" value="FtsK_dom"/>
</dbReference>
<dbReference type="InterPro" id="IPR027417">
    <property type="entry name" value="P-loop_NTPase"/>
</dbReference>
<dbReference type="SUPFAM" id="SSF52540">
    <property type="entry name" value="P-loop containing nucleoside triphosphate hydrolases"/>
    <property type="match status" value="1"/>
</dbReference>
<evidence type="ECO:0000313" key="3">
    <source>
        <dbReference type="Proteomes" id="UP000245876"/>
    </source>
</evidence>
<reference evidence="2 3" key="1">
    <citation type="journal article" date="2018" name="Int. J. Syst. Evol. Microbiol.">
        <title>Bifidobacterium callitrichidarum sp. nov. from the faeces of the emperor tamarin (Saguinus imperator).</title>
        <authorList>
            <person name="Modesto M."/>
            <person name="Michelini S."/>
            <person name="Sansosti M.C."/>
            <person name="De Filippo C."/>
            <person name="Cavalieri D."/>
            <person name="Qvirist L."/>
            <person name="Andlid T."/>
            <person name="Spiezio C."/>
            <person name="Sandri C."/>
            <person name="Pascarelli S."/>
            <person name="Sgorbati B."/>
            <person name="Mattarelli P."/>
        </authorList>
    </citation>
    <scope>NUCLEOTIDE SEQUENCE [LARGE SCALE GENOMIC DNA]</scope>
    <source>
        <strain evidence="2 3">TRI 5</strain>
    </source>
</reference>
<dbReference type="Pfam" id="PF01580">
    <property type="entry name" value="FtsK_SpoIIIE"/>
    <property type="match status" value="1"/>
</dbReference>
<name>A0A2U2NC33_9BIFI</name>
<evidence type="ECO:0000259" key="1">
    <source>
        <dbReference type="Pfam" id="PF01580"/>
    </source>
</evidence>
<evidence type="ECO:0000313" key="2">
    <source>
        <dbReference type="EMBL" id="PWG66648.1"/>
    </source>
</evidence>
<dbReference type="GO" id="GO:0005524">
    <property type="term" value="F:ATP binding"/>
    <property type="evidence" value="ECO:0007669"/>
    <property type="project" value="InterPro"/>
</dbReference>